<dbReference type="EMBL" id="CP002160">
    <property type="protein sequence ID" value="ADL53207.1"/>
    <property type="molecule type" value="Genomic_DNA"/>
</dbReference>
<dbReference type="AlphaFoldDB" id="D9SVZ6"/>
<accession>D9SVZ6</accession>
<organism evidence="2 3">
    <name type="scientific">Clostridium cellulovorans (strain ATCC 35296 / DSM 3052 / OCM 3 / 743B)</name>
    <dbReference type="NCBI Taxonomy" id="573061"/>
    <lineage>
        <taxon>Bacteria</taxon>
        <taxon>Bacillati</taxon>
        <taxon>Bacillota</taxon>
        <taxon>Clostridia</taxon>
        <taxon>Eubacteriales</taxon>
        <taxon>Clostridiaceae</taxon>
        <taxon>Clostridium</taxon>
    </lineage>
</organism>
<dbReference type="InterPro" id="IPR010572">
    <property type="entry name" value="Tail_dom"/>
</dbReference>
<name>D9SVZ6_CLOC7</name>
<keyword evidence="3" id="KW-1185">Reference proteome</keyword>
<evidence type="ECO:0000313" key="2">
    <source>
        <dbReference type="EMBL" id="ADL53207.1"/>
    </source>
</evidence>
<sequence length="811" mass="90458">MKKEIKIAYFPSTALKSKVLTSNGTTLDNYCTKCETEENLNTGGYTLDATFLLDVQQYLEEENILKVKMDYGDEVFRISKVTKGTRYIDVVARQITIAETLNLYLSDVRPMDANGQAALSHLLTGSTGIKEITFASDITTTATAYYEDMSLYKALQDSDNSFLKVWGGEVLRRAYNVTINQTIGIDRGVTIREGKNLIGFNGTSNIDSLVTRARGKGFNGIKGNWVDSPLINNYARVYTKTIEYQDVKVKSDSDTEGYATEALAKAELDRRITLEYSENDIDKIKATYDVNFVQLEKTEEYKNYAIAERVFLGDTLRVYISKLDTDIKVRAVVKKYDVLAQKTKELTLSNAVQIQSMNMNDIISDLRKQYEGSGNNSIAQYIDSIIKSGMKDSYVVVRDNEILVMDTKDINTATVVTRLNKQGIGFSSTGYYGTYKYGFTLDGVINASLISTGILNADLIKAGTLNADLIKAGTLNADLIKAGTLNADLIKAGTLNADLIKAGTLNATLIKAGILSTIVIQNADGSFKIDLSGAGGAKYYNNGKIAMEMSNNQLKMYNWALNGDYVGSIGSLSNASTPNKPSLGIWNDVGGAIQIGYQTPSNGLQPYMRFDKYNVFGDSVEEIKLYGDVDVDYLYGNTITAQSFRGSNLNTLNLECDRLYGSRIGQSVVFSVDMTTKTLEIQNLSVLGNKNCIQRTENYGKVPFYANEDINSLLTKTPVNEIHETKYYEETNSYKCIIKISDFIRECINTETEYNVWLSKLGKGDLWIANTYPGYFIIESNQVIKFKYKIEGMRKNFEEKTEDNYLKDFKR</sequence>
<proteinExistence type="predicted"/>
<dbReference type="Proteomes" id="UP000002730">
    <property type="component" value="Chromosome"/>
</dbReference>
<dbReference type="SUPFAM" id="SSF141571">
    <property type="entry name" value="Pentapeptide repeat-like"/>
    <property type="match status" value="1"/>
</dbReference>
<reference evidence="2 3" key="1">
    <citation type="submission" date="2010-08" db="EMBL/GenBank/DDBJ databases">
        <title>Complete sequence of Clostridium cellulovorans 743B.</title>
        <authorList>
            <consortium name="US DOE Joint Genome Institute"/>
            <person name="Lucas S."/>
            <person name="Copeland A."/>
            <person name="Lapidus A."/>
            <person name="Cheng J.-F."/>
            <person name="Bruce D."/>
            <person name="Goodwin L."/>
            <person name="Pitluck S."/>
            <person name="Chertkov O."/>
            <person name="Detter J.C."/>
            <person name="Han C."/>
            <person name="Tapia R."/>
            <person name="Land M."/>
            <person name="Hauser L."/>
            <person name="Chang Y.-J."/>
            <person name="Jeffries C."/>
            <person name="Kyrpides N."/>
            <person name="Ivanova N."/>
            <person name="Mikhailova N."/>
            <person name="Hemme C.L."/>
            <person name="Woyke T."/>
        </authorList>
    </citation>
    <scope>NUCLEOTIDE SEQUENCE [LARGE SCALE GENOMIC DNA]</scope>
    <source>
        <strain evidence="3">ATCC 35296 / DSM 3052 / OCM 3 / 743B</strain>
    </source>
</reference>
<protein>
    <submittedName>
        <fullName evidence="2">Phage minor structural protein</fullName>
    </submittedName>
</protein>
<dbReference type="HOGENOM" id="CLU_329214_0_0_9"/>
<dbReference type="STRING" id="573061.Clocel_3531"/>
<evidence type="ECO:0000259" key="1">
    <source>
        <dbReference type="Pfam" id="PF06605"/>
    </source>
</evidence>
<evidence type="ECO:0000313" key="3">
    <source>
        <dbReference type="Proteomes" id="UP000002730"/>
    </source>
</evidence>
<dbReference type="RefSeq" id="WP_013291867.1">
    <property type="nucleotide sequence ID" value="NC_014393.1"/>
</dbReference>
<dbReference type="KEGG" id="ccb:Clocel_3531"/>
<dbReference type="Pfam" id="PF06605">
    <property type="entry name" value="Prophage_tail"/>
    <property type="match status" value="1"/>
</dbReference>
<dbReference type="InterPro" id="IPR007119">
    <property type="entry name" value="Phage_tail_spike_N"/>
</dbReference>
<dbReference type="OrthoDB" id="4387735at2"/>
<feature type="domain" description="Tail spike" evidence="1">
    <location>
        <begin position="114"/>
        <end position="351"/>
    </location>
</feature>
<dbReference type="NCBIfam" id="TIGR01665">
    <property type="entry name" value="put_anti_recept"/>
    <property type="match status" value="1"/>
</dbReference>
<gene>
    <name evidence="2" type="ordered locus">Clocel_3531</name>
</gene>
<dbReference type="eggNOG" id="COG4926">
    <property type="taxonomic scope" value="Bacteria"/>
</dbReference>